<sequence>MAKKNSSKSNSNTIALNKKARHEYSLHEKFEAGIELQGWEVKSIRAGKVNISDTYIHIKNGEAYLLASQIQPLNSASTHVICDPLRYRKLLLNKREISRLIGATERDGYSLIATAMYWKKCWVKLEFYLAKGKKQHDKRADIKDRDWSRDKERLMKHNVR</sequence>
<accession>A0A0F4PFA4</accession>
<keyword evidence="1 3" id="KW-0963">Cytoplasm</keyword>
<evidence type="ECO:0000313" key="9">
    <source>
        <dbReference type="Proteomes" id="UP000305423"/>
    </source>
</evidence>
<reference evidence="6" key="5">
    <citation type="submission" date="2019-09" db="EMBL/GenBank/DDBJ databases">
        <title>Co-occurence of chitin degradation, pigmentation and bioactivity in marine Pseudoalteromonas.</title>
        <authorList>
            <person name="Sonnenschein E.C."/>
            <person name="Bech P.K."/>
        </authorList>
    </citation>
    <scope>NUCLEOTIDE SEQUENCE</scope>
    <source>
        <strain evidence="6">S1607</strain>
    </source>
</reference>
<gene>
    <name evidence="3 5" type="primary">smpB</name>
    <name evidence="6" type="ORF">CWB74_03725</name>
    <name evidence="5" type="ORF">D0511_11555</name>
    <name evidence="4" type="ORF">PPIS_a1758</name>
</gene>
<evidence type="ECO:0000313" key="4">
    <source>
        <dbReference type="EMBL" id="ATD06839.1"/>
    </source>
</evidence>
<reference evidence="5 8" key="3">
    <citation type="submission" date="2018-08" db="EMBL/GenBank/DDBJ databases">
        <title>Whole Genome Sequences of Two Pseudoalteromonas piscicida Strains, DE1-A and DE2-A, which Exhibit Strong Antibacterial Activity against Vibrio vulnificus.</title>
        <authorList>
            <person name="Richards G.P."/>
            <person name="Needleman D.S."/>
            <person name="Watson M.A."/>
            <person name="Polson S.W."/>
        </authorList>
    </citation>
    <scope>NUCLEOTIDE SEQUENCE [LARGE SCALE GENOMIC DNA]</scope>
    <source>
        <strain evidence="5 8">DE2-A</strain>
    </source>
</reference>
<evidence type="ECO:0000313" key="8">
    <source>
        <dbReference type="Proteomes" id="UP000258102"/>
    </source>
</evidence>
<comment type="function">
    <text evidence="3">Required for rescue of stalled ribosomes mediated by trans-translation. Binds to transfer-messenger RNA (tmRNA), required for stable association of tmRNA with ribosomes. tmRNA and SmpB together mimic tRNA shape, replacing the anticodon stem-loop with SmpB. tmRNA is encoded by the ssrA gene; the 2 termini fold to resemble tRNA(Ala) and it encodes a 'tag peptide', a short internal open reading frame. During trans-translation Ala-aminoacylated tmRNA acts like a tRNA, entering the A-site of stalled ribosomes, displacing the stalled mRNA. The ribosome then switches to translate the ORF on the tmRNA; the nascent peptide is terminated with the 'tag peptide' encoded by the tmRNA and targeted for degradation. The ribosome is freed to recommence translation, which seems to be the essential function of trans-translation.</text>
</comment>
<name>A0A0F4PFA4_PSEO7</name>
<evidence type="ECO:0000256" key="1">
    <source>
        <dbReference type="ARBA" id="ARBA00022490"/>
    </source>
</evidence>
<reference evidence="9" key="4">
    <citation type="submission" date="2019-06" db="EMBL/GenBank/DDBJ databases">
        <title>Co-occurence of chitin degradation, pigmentation and bioactivity in marine Pseudoalteromonas.</title>
        <authorList>
            <person name="Sonnenschein E.C."/>
            <person name="Bech P.K."/>
        </authorList>
    </citation>
    <scope>NUCLEOTIDE SEQUENCE [LARGE SCALE GENOMIC DNA]</scope>
    <source>
        <strain evidence="9">S1607</strain>
    </source>
</reference>
<dbReference type="Proteomes" id="UP000016521">
    <property type="component" value="Chromosome I"/>
</dbReference>
<dbReference type="GO" id="GO:0070930">
    <property type="term" value="P:trans-translation-dependent protein tagging"/>
    <property type="evidence" value="ECO:0007669"/>
    <property type="project" value="TreeGrafter"/>
</dbReference>
<dbReference type="HAMAP" id="MF_00023">
    <property type="entry name" value="SmpB"/>
    <property type="match status" value="1"/>
</dbReference>
<reference evidence="4 7" key="1">
    <citation type="submission" date="2015-06" db="EMBL/GenBank/DDBJ databases">
        <authorList>
            <person name="Xie B.-B."/>
            <person name="Rong J.-C."/>
            <person name="Qin Q.-L."/>
            <person name="Zhang Y.-Z."/>
        </authorList>
    </citation>
    <scope>NUCLEOTIDE SEQUENCE [LARGE SCALE GENOMIC DNA]</scope>
    <source>
        <strain evidence="4 7">JCM 20779</strain>
    </source>
</reference>
<comment type="subcellular location">
    <subcellularLocation>
        <location evidence="3">Cytoplasm</location>
    </subcellularLocation>
    <text evidence="3">The tmRNA-SmpB complex associates with stalled 70S ribosomes.</text>
</comment>
<dbReference type="RefSeq" id="WP_010379116.1">
    <property type="nucleotide sequence ID" value="NZ_CP011924.1"/>
</dbReference>
<organism evidence="5 8">
    <name type="scientific">Pseudoalteromonas piscicida</name>
    <dbReference type="NCBI Taxonomy" id="43662"/>
    <lineage>
        <taxon>Bacteria</taxon>
        <taxon>Pseudomonadati</taxon>
        <taxon>Pseudomonadota</taxon>
        <taxon>Gammaproteobacteria</taxon>
        <taxon>Alteromonadales</taxon>
        <taxon>Pseudoalteromonadaceae</taxon>
        <taxon>Pseudoalteromonas</taxon>
    </lineage>
</organism>
<dbReference type="EMBL" id="PNEL01000011">
    <property type="protein sequence ID" value="TMN80184.1"/>
    <property type="molecule type" value="Genomic_DNA"/>
</dbReference>
<dbReference type="GO" id="GO:0005829">
    <property type="term" value="C:cytosol"/>
    <property type="evidence" value="ECO:0007669"/>
    <property type="project" value="TreeGrafter"/>
</dbReference>
<evidence type="ECO:0000313" key="6">
    <source>
        <dbReference type="EMBL" id="TMN80184.1"/>
    </source>
</evidence>
<dbReference type="OrthoDB" id="9805462at2"/>
<reference evidence="6 9" key="2">
    <citation type="submission" date="2017-12" db="EMBL/GenBank/DDBJ databases">
        <authorList>
            <person name="Paulsen S."/>
            <person name="Gram L.K."/>
        </authorList>
    </citation>
    <scope>NUCLEOTIDE SEQUENCE [LARGE SCALE GENOMIC DNA]</scope>
    <source>
        <strain evidence="6 9">S1607</strain>
    </source>
</reference>
<dbReference type="Pfam" id="PF01668">
    <property type="entry name" value="SmpB"/>
    <property type="match status" value="1"/>
</dbReference>
<dbReference type="Proteomes" id="UP000258102">
    <property type="component" value="Chromosome 1"/>
</dbReference>
<dbReference type="NCBIfam" id="TIGR00086">
    <property type="entry name" value="smpB"/>
    <property type="match status" value="1"/>
</dbReference>
<dbReference type="InterPro" id="IPR020081">
    <property type="entry name" value="SsrA-bd_prot_CS"/>
</dbReference>
<dbReference type="NCBIfam" id="NF003843">
    <property type="entry name" value="PRK05422.1"/>
    <property type="match status" value="1"/>
</dbReference>
<dbReference type="CDD" id="cd09294">
    <property type="entry name" value="SmpB"/>
    <property type="match status" value="1"/>
</dbReference>
<dbReference type="InterPro" id="IPR000037">
    <property type="entry name" value="SsrA-bd_prot"/>
</dbReference>
<dbReference type="KEGG" id="ppis:B1L02_06215"/>
<dbReference type="GeneID" id="98336166"/>
<protein>
    <recommendedName>
        <fullName evidence="3">SsrA-binding protein</fullName>
    </recommendedName>
    <alternativeName>
        <fullName evidence="3">Small protein B</fullName>
    </alternativeName>
</protein>
<dbReference type="PANTHER" id="PTHR30308:SF2">
    <property type="entry name" value="SSRA-BINDING PROTEIN"/>
    <property type="match status" value="1"/>
</dbReference>
<dbReference type="EMBL" id="CP011924">
    <property type="protein sequence ID" value="ATD06839.1"/>
    <property type="molecule type" value="Genomic_DNA"/>
</dbReference>
<dbReference type="GO" id="GO:0003723">
    <property type="term" value="F:RNA binding"/>
    <property type="evidence" value="ECO:0007669"/>
    <property type="project" value="UniProtKB-UniRule"/>
</dbReference>
<keyword evidence="7" id="KW-1185">Reference proteome</keyword>
<dbReference type="PROSITE" id="PS01317">
    <property type="entry name" value="SSRP"/>
    <property type="match status" value="1"/>
</dbReference>
<dbReference type="EMBL" id="CP031761">
    <property type="protein sequence ID" value="AXR02633.1"/>
    <property type="molecule type" value="Genomic_DNA"/>
</dbReference>
<proteinExistence type="inferred from homology"/>
<evidence type="ECO:0000256" key="3">
    <source>
        <dbReference type="HAMAP-Rule" id="MF_00023"/>
    </source>
</evidence>
<evidence type="ECO:0000313" key="7">
    <source>
        <dbReference type="Proteomes" id="UP000016521"/>
    </source>
</evidence>
<dbReference type="Proteomes" id="UP000305423">
    <property type="component" value="Unassembled WGS sequence"/>
</dbReference>
<dbReference type="AlphaFoldDB" id="A0A0F4PFA4"/>
<dbReference type="GO" id="GO:0070929">
    <property type="term" value="P:trans-translation"/>
    <property type="evidence" value="ECO:0007669"/>
    <property type="project" value="UniProtKB-UniRule"/>
</dbReference>
<evidence type="ECO:0000313" key="5">
    <source>
        <dbReference type="EMBL" id="AXR02633.1"/>
    </source>
</evidence>
<dbReference type="SUPFAM" id="SSF74982">
    <property type="entry name" value="Small protein B (SmpB)"/>
    <property type="match status" value="1"/>
</dbReference>
<comment type="similarity">
    <text evidence="3">Belongs to the SmpB family.</text>
</comment>
<dbReference type="Gene3D" id="2.40.280.10">
    <property type="match status" value="1"/>
</dbReference>
<keyword evidence="2 3" id="KW-0694">RNA-binding</keyword>
<dbReference type="PANTHER" id="PTHR30308">
    <property type="entry name" value="TMRNA-BINDING COMPONENT OF TRANS-TRANSLATION TAGGING COMPLEX"/>
    <property type="match status" value="1"/>
</dbReference>
<dbReference type="InterPro" id="IPR023620">
    <property type="entry name" value="SmpB"/>
</dbReference>
<evidence type="ECO:0000256" key="2">
    <source>
        <dbReference type="ARBA" id="ARBA00022884"/>
    </source>
</evidence>